<name>A0A7T0BY14_9BACT</name>
<organism evidence="1 2">
    <name type="scientific">Candidatus Nitronauta litoralis</name>
    <dbReference type="NCBI Taxonomy" id="2705533"/>
    <lineage>
        <taxon>Bacteria</taxon>
        <taxon>Pseudomonadati</taxon>
        <taxon>Nitrospinota/Tectimicrobiota group</taxon>
        <taxon>Nitrospinota</taxon>
        <taxon>Nitrospinia</taxon>
        <taxon>Nitrospinales</taxon>
        <taxon>Nitrospinaceae</taxon>
        <taxon>Candidatus Nitronauta</taxon>
    </lineage>
</organism>
<accession>A0A7T0BY14</accession>
<reference evidence="1 2" key="1">
    <citation type="submission" date="2020-02" db="EMBL/GenBank/DDBJ databases">
        <title>Genomic and physiological characterization of two novel Nitrospinaceae genera.</title>
        <authorList>
            <person name="Mueller A.J."/>
            <person name="Jung M.-Y."/>
            <person name="Strachan C.R."/>
            <person name="Herbold C.W."/>
            <person name="Kirkegaard R.H."/>
            <person name="Daims H."/>
        </authorList>
    </citation>
    <scope>NUCLEOTIDE SEQUENCE [LARGE SCALE GENOMIC DNA]</scope>
    <source>
        <strain evidence="1">EB</strain>
    </source>
</reference>
<dbReference type="EMBL" id="CP048685">
    <property type="protein sequence ID" value="QPJ63056.1"/>
    <property type="molecule type" value="Genomic_DNA"/>
</dbReference>
<protein>
    <submittedName>
        <fullName evidence="1">Uncharacterized protein</fullName>
    </submittedName>
</protein>
<sequence length="71" mass="8140">MPKESNFKISGRIKNNQTGYDEDFKLFVKGLDKNHAVMIAKDYLRRNAPVQEDGKLPGNIIIENIQEKFSS</sequence>
<evidence type="ECO:0000313" key="1">
    <source>
        <dbReference type="EMBL" id="QPJ63056.1"/>
    </source>
</evidence>
<evidence type="ECO:0000313" key="2">
    <source>
        <dbReference type="Proteomes" id="UP000594688"/>
    </source>
</evidence>
<proteinExistence type="predicted"/>
<dbReference type="AlphaFoldDB" id="A0A7T0BY14"/>
<dbReference type="Proteomes" id="UP000594688">
    <property type="component" value="Chromosome"/>
</dbReference>
<gene>
    <name evidence="1" type="ORF">G3M70_14705</name>
</gene>
<dbReference type="KEGG" id="nli:G3M70_14705"/>